<dbReference type="EMBL" id="LQOJ01000029">
    <property type="protein sequence ID" value="ORV04789.1"/>
    <property type="molecule type" value="Genomic_DNA"/>
</dbReference>
<proteinExistence type="predicted"/>
<comment type="caution">
    <text evidence="1">The sequence shown here is derived from an EMBL/GenBank/DDBJ whole genome shotgun (WGS) entry which is preliminary data.</text>
</comment>
<accession>A0A1X1RFU9</accession>
<dbReference type="InterPro" id="IPR019251">
    <property type="entry name" value="DUF2231_TM"/>
</dbReference>
<evidence type="ECO:0000313" key="1">
    <source>
        <dbReference type="EMBL" id="ORV04789.1"/>
    </source>
</evidence>
<dbReference type="AlphaFoldDB" id="A0A1X1RFU9"/>
<organism evidence="1 2">
    <name type="scientific">Mycolicibacterium fallax</name>
    <name type="common">Mycobacterium fallax</name>
    <dbReference type="NCBI Taxonomy" id="1793"/>
    <lineage>
        <taxon>Bacteria</taxon>
        <taxon>Bacillati</taxon>
        <taxon>Actinomycetota</taxon>
        <taxon>Actinomycetes</taxon>
        <taxon>Mycobacteriales</taxon>
        <taxon>Mycobacteriaceae</taxon>
        <taxon>Mycolicibacterium</taxon>
    </lineage>
</organism>
<dbReference type="STRING" id="1793.AWC04_07725"/>
<gene>
    <name evidence="1" type="ORF">AWC04_07725</name>
</gene>
<dbReference type="Proteomes" id="UP000193484">
    <property type="component" value="Unassembled WGS sequence"/>
</dbReference>
<reference evidence="1 2" key="1">
    <citation type="submission" date="2016-01" db="EMBL/GenBank/DDBJ databases">
        <title>The new phylogeny of the genus Mycobacterium.</title>
        <authorList>
            <person name="Tarcisio F."/>
            <person name="Conor M."/>
            <person name="Antonella G."/>
            <person name="Elisabetta G."/>
            <person name="Giulia F.S."/>
            <person name="Sara T."/>
            <person name="Anna F."/>
            <person name="Clotilde B."/>
            <person name="Roberto B."/>
            <person name="Veronica D.S."/>
            <person name="Fabio R."/>
            <person name="Monica P."/>
            <person name="Olivier J."/>
            <person name="Enrico T."/>
            <person name="Nicola S."/>
        </authorList>
    </citation>
    <scope>NUCLEOTIDE SEQUENCE [LARGE SCALE GENOMIC DNA]</scope>
    <source>
        <strain evidence="1 2">DSM 44179</strain>
    </source>
</reference>
<dbReference type="Pfam" id="PF09990">
    <property type="entry name" value="DUF2231"/>
    <property type="match status" value="1"/>
</dbReference>
<evidence type="ECO:0000313" key="2">
    <source>
        <dbReference type="Proteomes" id="UP000193484"/>
    </source>
</evidence>
<name>A0A1X1RFU9_MYCFA</name>
<sequence length="155" mass="16201">MSTLNGLPAHVLLVHFTLVLGALTAILAILCAVWPAARRRFVWLTLTLAAVTAVLTPLTMEAGEWLEDRVTGSEALERHEDLGKTMLYVAIALVIAAILVAVLHRWAMPTVPAVLVAVVVVALSVGAAAQLMRIGESGAEAAWGEVVSGSSADGD</sequence>
<keyword evidence="2" id="KW-1185">Reference proteome</keyword>
<protein>
    <submittedName>
        <fullName evidence="1">Uncharacterized protein</fullName>
    </submittedName>
</protein>
<dbReference type="RefSeq" id="WP_085094781.1">
    <property type="nucleotide sequence ID" value="NZ_AP022603.1"/>
</dbReference>